<feature type="compositionally biased region" description="Polar residues" evidence="7">
    <location>
        <begin position="51"/>
        <end position="65"/>
    </location>
</feature>
<evidence type="ECO:0000259" key="9">
    <source>
        <dbReference type="PROSITE" id="PS50850"/>
    </source>
</evidence>
<dbReference type="Pfam" id="PF07690">
    <property type="entry name" value="MFS_1"/>
    <property type="match status" value="1"/>
</dbReference>
<evidence type="ECO:0000256" key="1">
    <source>
        <dbReference type="ARBA" id="ARBA00004141"/>
    </source>
</evidence>
<dbReference type="PANTHER" id="PTHR23501">
    <property type="entry name" value="MAJOR FACILITATOR SUPERFAMILY"/>
    <property type="match status" value="1"/>
</dbReference>
<feature type="transmembrane region" description="Helical" evidence="8">
    <location>
        <begin position="363"/>
        <end position="383"/>
    </location>
</feature>
<feature type="transmembrane region" description="Helical" evidence="8">
    <location>
        <begin position="403"/>
        <end position="422"/>
    </location>
</feature>
<dbReference type="PROSITE" id="PS50850">
    <property type="entry name" value="MFS"/>
    <property type="match status" value="1"/>
</dbReference>
<comment type="similarity">
    <text evidence="2">Belongs to the major facilitator superfamily. TCR/Tet family.</text>
</comment>
<feature type="transmembrane region" description="Helical" evidence="8">
    <location>
        <begin position="219"/>
        <end position="239"/>
    </location>
</feature>
<dbReference type="Proteomes" id="UP001323617">
    <property type="component" value="Unassembled WGS sequence"/>
</dbReference>
<keyword evidence="11" id="KW-1185">Reference proteome</keyword>
<feature type="region of interest" description="Disordered" evidence="7">
    <location>
        <begin position="48"/>
        <end position="85"/>
    </location>
</feature>
<reference evidence="10 11" key="1">
    <citation type="journal article" date="2023" name="bioRxiv">
        <title>High-quality genome assemblies of four members of thePodospora anserinaspecies complex.</title>
        <authorList>
            <person name="Ament-Velasquez S.L."/>
            <person name="Vogan A.A."/>
            <person name="Wallerman O."/>
            <person name="Hartmann F."/>
            <person name="Gautier V."/>
            <person name="Silar P."/>
            <person name="Giraud T."/>
            <person name="Johannesson H."/>
        </authorList>
    </citation>
    <scope>NUCLEOTIDE SEQUENCE [LARGE SCALE GENOMIC DNA]</scope>
    <source>
        <strain evidence="10 11">CBS 124.78</strain>
    </source>
</reference>
<dbReference type="InterPro" id="IPR020846">
    <property type="entry name" value="MFS_dom"/>
</dbReference>
<keyword evidence="4 8" id="KW-0812">Transmembrane</keyword>
<feature type="domain" description="Major facilitator superfamily (MFS) profile" evidence="9">
    <location>
        <begin position="97"/>
        <end position="591"/>
    </location>
</feature>
<organism evidence="10 11">
    <name type="scientific">Podospora pseudoanserina</name>
    <dbReference type="NCBI Taxonomy" id="2609844"/>
    <lineage>
        <taxon>Eukaryota</taxon>
        <taxon>Fungi</taxon>
        <taxon>Dikarya</taxon>
        <taxon>Ascomycota</taxon>
        <taxon>Pezizomycotina</taxon>
        <taxon>Sordariomycetes</taxon>
        <taxon>Sordariomycetidae</taxon>
        <taxon>Sordariales</taxon>
        <taxon>Podosporaceae</taxon>
        <taxon>Podospora</taxon>
    </lineage>
</organism>
<feature type="transmembrane region" description="Helical" evidence="8">
    <location>
        <begin position="557"/>
        <end position="585"/>
    </location>
</feature>
<comment type="caution">
    <text evidence="10">The sequence shown here is derived from an EMBL/GenBank/DDBJ whole genome shotgun (WGS) entry which is preliminary data.</text>
</comment>
<keyword evidence="6 8" id="KW-0472">Membrane</keyword>
<feature type="transmembrane region" description="Helical" evidence="8">
    <location>
        <begin position="455"/>
        <end position="479"/>
    </location>
</feature>
<feature type="transmembrane region" description="Helical" evidence="8">
    <location>
        <begin position="322"/>
        <end position="342"/>
    </location>
</feature>
<comment type="subcellular location">
    <subcellularLocation>
        <location evidence="1">Membrane</location>
        <topology evidence="1">Multi-pass membrane protein</topology>
    </subcellularLocation>
</comment>
<feature type="transmembrane region" description="Helical" evidence="8">
    <location>
        <begin position="251"/>
        <end position="270"/>
    </location>
</feature>
<dbReference type="PANTHER" id="PTHR23501:SF12">
    <property type="entry name" value="MAJOR FACILITATOR SUPERFAMILY (MFS) PROFILE DOMAIN-CONTAINING PROTEIN-RELATED"/>
    <property type="match status" value="1"/>
</dbReference>
<evidence type="ECO:0000256" key="3">
    <source>
        <dbReference type="ARBA" id="ARBA00022448"/>
    </source>
</evidence>
<dbReference type="InterPro" id="IPR011701">
    <property type="entry name" value="MFS"/>
</dbReference>
<gene>
    <name evidence="10" type="ORF">QC764_0019430</name>
</gene>
<dbReference type="CDD" id="cd17502">
    <property type="entry name" value="MFS_Azr1_MDR_like"/>
    <property type="match status" value="1"/>
</dbReference>
<dbReference type="InterPro" id="IPR036259">
    <property type="entry name" value="MFS_trans_sf"/>
</dbReference>
<keyword evidence="3" id="KW-0813">Transport</keyword>
<proteinExistence type="inferred from homology"/>
<dbReference type="EMBL" id="JAFFHC010000001">
    <property type="protein sequence ID" value="KAK4682465.1"/>
    <property type="molecule type" value="Genomic_DNA"/>
</dbReference>
<dbReference type="SUPFAM" id="SSF103473">
    <property type="entry name" value="MFS general substrate transporter"/>
    <property type="match status" value="1"/>
</dbReference>
<feature type="transmembrane region" description="Helical" evidence="8">
    <location>
        <begin position="161"/>
        <end position="181"/>
    </location>
</feature>
<feature type="transmembrane region" description="Helical" evidence="8">
    <location>
        <begin position="429"/>
        <end position="449"/>
    </location>
</feature>
<feature type="transmembrane region" description="Helical" evidence="8">
    <location>
        <begin position="187"/>
        <end position="210"/>
    </location>
</feature>
<name>A0ABR0IPV5_9PEZI</name>
<feature type="transmembrane region" description="Helical" evidence="8">
    <location>
        <begin position="134"/>
        <end position="154"/>
    </location>
</feature>
<sequence>MLKDNIASQLEIRSHNNDIAPSTETVVIKPRDFEEVLVMAASLKDERDVSSKGNYTEQSRSTSADPQLHDNEKQEGTEVTAAEGPPPRVTGWKWVLAMSAVLSSIFLYALDNTIVAAVQPVIVTEFDSIEKLPWLSVAFLLGATATNMVWGRIYSQFSSKWFYIFNVALFEVGSAICGAAPNIDVLIAGRAICGVSGSGLYVGVMSLIAVTTTMAERPLYVSSTGLTWGLGIILGPVIGGGFSESAVGWRWAFYINLFIGAVCAPAYFLLLPSIDPRPGVPYKQRIAEMDYVGTVMLMGGLTSFVLAINWGGVTYPWNSGQIIGLFVTSGVLFILLGIQQVWTIFTTLSRRIIPVQFFRSRTVLILFSVTAASGASAFVPIYFVPLFFQFTRNDGPLQAGVRLLPLIVVMVVTIIANGALMAKFGYYMPWYTFGGLFAVVGSALMYTVTQDTSESAIYGYTVLIALGVGMFLQASFSVAQAVVEPENIPPAVGFITLAQFLGITMALAIANSVFLNESENGIAAILPDVSRSEIQAAIEGTTATFVKNLSPEVQKQVLGAIVSAIGKTYVLVIAAGSLVTVLSLFMKRQKLFTTAGIGAA</sequence>
<evidence type="ECO:0000256" key="2">
    <source>
        <dbReference type="ARBA" id="ARBA00007520"/>
    </source>
</evidence>
<feature type="transmembrane region" description="Helical" evidence="8">
    <location>
        <begin position="491"/>
        <end position="510"/>
    </location>
</feature>
<evidence type="ECO:0000313" key="10">
    <source>
        <dbReference type="EMBL" id="KAK4682465.1"/>
    </source>
</evidence>
<accession>A0ABR0IPV5</accession>
<evidence type="ECO:0000256" key="7">
    <source>
        <dbReference type="SAM" id="MobiDB-lite"/>
    </source>
</evidence>
<dbReference type="GeneID" id="87960520"/>
<dbReference type="RefSeq" id="XP_062805935.1">
    <property type="nucleotide sequence ID" value="XM_062940042.1"/>
</dbReference>
<evidence type="ECO:0000256" key="4">
    <source>
        <dbReference type="ARBA" id="ARBA00022692"/>
    </source>
</evidence>
<evidence type="ECO:0000256" key="8">
    <source>
        <dbReference type="SAM" id="Phobius"/>
    </source>
</evidence>
<protein>
    <recommendedName>
        <fullName evidence="9">Major facilitator superfamily (MFS) profile domain-containing protein</fullName>
    </recommendedName>
</protein>
<keyword evidence="5 8" id="KW-1133">Transmembrane helix</keyword>
<feature type="compositionally biased region" description="Basic and acidic residues" evidence="7">
    <location>
        <begin position="67"/>
        <end position="76"/>
    </location>
</feature>
<feature type="transmembrane region" description="Helical" evidence="8">
    <location>
        <begin position="94"/>
        <end position="122"/>
    </location>
</feature>
<dbReference type="Gene3D" id="1.20.1250.20">
    <property type="entry name" value="MFS general substrate transporter like domains"/>
    <property type="match status" value="1"/>
</dbReference>
<evidence type="ECO:0000313" key="11">
    <source>
        <dbReference type="Proteomes" id="UP001323617"/>
    </source>
</evidence>
<evidence type="ECO:0000256" key="6">
    <source>
        <dbReference type="ARBA" id="ARBA00023136"/>
    </source>
</evidence>
<evidence type="ECO:0000256" key="5">
    <source>
        <dbReference type="ARBA" id="ARBA00022989"/>
    </source>
</evidence>
<feature type="transmembrane region" description="Helical" evidence="8">
    <location>
        <begin position="291"/>
        <end position="310"/>
    </location>
</feature>